<dbReference type="Pfam" id="PF23899">
    <property type="entry name" value="SU10_portal"/>
    <property type="match status" value="1"/>
</dbReference>
<proteinExistence type="predicted"/>
<dbReference type="AlphaFoldDB" id="W6RAK5"/>
<dbReference type="RefSeq" id="WP_037069446.1">
    <property type="nucleotide sequence ID" value="NZ_HG916852.1"/>
</dbReference>
<evidence type="ECO:0000313" key="3">
    <source>
        <dbReference type="Proteomes" id="UP000019443"/>
    </source>
</evidence>
<feature type="region of interest" description="Disordered" evidence="1">
    <location>
        <begin position="1"/>
        <end position="20"/>
    </location>
</feature>
<dbReference type="Proteomes" id="UP000019443">
    <property type="component" value="Chromosome"/>
</dbReference>
<dbReference type="KEGG" id="rhl:LPU83_1720"/>
<accession>W6RAK5</accession>
<name>W6RAK5_9HYPH</name>
<evidence type="ECO:0000256" key="1">
    <source>
        <dbReference type="SAM" id="MobiDB-lite"/>
    </source>
</evidence>
<gene>
    <name evidence="2" type="ORF">LPU83_1720</name>
</gene>
<dbReference type="HOGENOM" id="CLU_018332_0_0_5"/>
<dbReference type="EMBL" id="HG916852">
    <property type="protein sequence ID" value="CDM57385.1"/>
    <property type="molecule type" value="Genomic_DNA"/>
</dbReference>
<sequence>MAKKTQRNLAPEVSRRKQGEALTDIQKSSIVALLVRDSEDFIDSMIAPEREQATRYFNGEPLGNEEDGRSQIIMTEVRDVVLAMMPSLLRVFLSTENVVEYAPRRADAVEQAEQSTDYVNYIFYNENDGAQVLYSLFEDGLVRKTGIAKWYVNKIETVSEESYEHLDEEQLAFLENEDGMELIELDQLLQEGFDEVDPQTGEPIMQPATYNAKFKRTAVDKKFVVEALPPEEFLIARNARCEDTAELIGQRKDMLVSDLVAMGYELDEVLLNGDPQPLMDLNQESQARNPALQQRNNLDYTKLDPSMMTVRYYELLVRMDADGDGIAELHKICSIGQDGSYILDDEIVSDVNFAIFCPSPIPHTAIGNSIADQVMDIQRIKTNIVRNTLDSLSQTIHPRLGVVEGQVNLDDAMNTEMGGIIRMRNPGAVVPLAQPFVGQQSLPILAYLDDTRAQRTGISRATQGLDADVLQSTTKAAVTATVSAAEARLEMVARLFADGGMKRMFRGILKMVTQNQDKPRTVRLRGKWVDVNPTGWDADMDVVTNVGLGMGDKNDKIAVLMATAMQQKEILTTLGPTNPLVDLIQFRATLAKILELNGFKDTETYYKAVTPEALQQMQQSMQQNQKPDPAQILAQVEQQKTMADIAINRAKLSLQERDMKLEDDRQRDQMEVDAYLRAFEIQAKYGAQVDMAGIQARMDRQRLLVETAITVADNNANAQETEAPTAPPAGGPM</sequence>
<protein>
    <submittedName>
        <fullName evidence="2">Conserved protein</fullName>
    </submittedName>
</protein>
<organism evidence="2 3">
    <name type="scientific">Rhizobium favelukesii</name>
    <dbReference type="NCBI Taxonomy" id="348824"/>
    <lineage>
        <taxon>Bacteria</taxon>
        <taxon>Pseudomonadati</taxon>
        <taxon>Pseudomonadota</taxon>
        <taxon>Alphaproteobacteria</taxon>
        <taxon>Hyphomicrobiales</taxon>
        <taxon>Rhizobiaceae</taxon>
        <taxon>Rhizobium/Agrobacterium group</taxon>
        <taxon>Rhizobium</taxon>
    </lineage>
</organism>
<dbReference type="InterPro" id="IPR056909">
    <property type="entry name" value="SU10_portal"/>
</dbReference>
<reference evidence="2" key="1">
    <citation type="submission" date="2013-11" db="EMBL/GenBank/DDBJ databases">
        <title>Draft genome sequence of the broad-host-range Rhizobium sp. LPU83 strain, a member of the low-genetic diversity Oregon-like Rhizobium sp. group.</title>
        <authorList>
            <person name="Wibberg D."/>
            <person name="Puehler A."/>
            <person name="Schlueter A."/>
        </authorList>
    </citation>
    <scope>NUCLEOTIDE SEQUENCE [LARGE SCALE GENOMIC DNA]</scope>
    <source>
        <strain evidence="2">LPU83</strain>
    </source>
</reference>
<evidence type="ECO:0000313" key="2">
    <source>
        <dbReference type="EMBL" id="CDM57385.1"/>
    </source>
</evidence>
<dbReference type="eggNOG" id="COG3064">
    <property type="taxonomic scope" value="Bacteria"/>
</dbReference>
<keyword evidence="3" id="KW-1185">Reference proteome</keyword>
<dbReference type="PATRIC" id="fig|348824.6.peg.1844"/>